<feature type="transmembrane region" description="Helical" evidence="8">
    <location>
        <begin position="94"/>
        <end position="112"/>
    </location>
</feature>
<name>A0A1V2I5M1_9ACTN</name>
<feature type="transmembrane region" description="Helical" evidence="8">
    <location>
        <begin position="183"/>
        <end position="205"/>
    </location>
</feature>
<dbReference type="Gene3D" id="1.20.1720.10">
    <property type="entry name" value="Multidrug resistance protein D"/>
    <property type="match status" value="1"/>
</dbReference>
<evidence type="ECO:0000256" key="4">
    <source>
        <dbReference type="ARBA" id="ARBA00022692"/>
    </source>
</evidence>
<feature type="transmembrane region" description="Helical" evidence="8">
    <location>
        <begin position="31"/>
        <end position="49"/>
    </location>
</feature>
<dbReference type="GO" id="GO:0022857">
    <property type="term" value="F:transmembrane transporter activity"/>
    <property type="evidence" value="ECO:0007669"/>
    <property type="project" value="InterPro"/>
</dbReference>
<evidence type="ECO:0000259" key="9">
    <source>
        <dbReference type="PROSITE" id="PS50850"/>
    </source>
</evidence>
<keyword evidence="5 8" id="KW-1133">Transmembrane helix</keyword>
<dbReference type="PANTHER" id="PTHR42718">
    <property type="entry name" value="MAJOR FACILITATOR SUPERFAMILY MULTIDRUG TRANSPORTER MFSC"/>
    <property type="match status" value="1"/>
</dbReference>
<keyword evidence="3" id="KW-1003">Cell membrane</keyword>
<feature type="transmembrane region" description="Helical" evidence="8">
    <location>
        <begin position="320"/>
        <end position="344"/>
    </location>
</feature>
<feature type="domain" description="Major facilitator superfamily (MFS) profile" evidence="9">
    <location>
        <begin position="1"/>
        <end position="453"/>
    </location>
</feature>
<dbReference type="InterPro" id="IPR036259">
    <property type="entry name" value="MFS_trans_sf"/>
</dbReference>
<comment type="caution">
    <text evidence="10">The sequence shown here is derived from an EMBL/GenBank/DDBJ whole genome shotgun (WGS) entry which is preliminary data.</text>
</comment>
<evidence type="ECO:0000256" key="2">
    <source>
        <dbReference type="ARBA" id="ARBA00022448"/>
    </source>
</evidence>
<keyword evidence="6 8" id="KW-0472">Membrane</keyword>
<comment type="subcellular location">
    <subcellularLocation>
        <location evidence="1">Cell membrane</location>
        <topology evidence="1">Multi-pass membrane protein</topology>
    </subcellularLocation>
</comment>
<evidence type="ECO:0000256" key="8">
    <source>
        <dbReference type="SAM" id="Phobius"/>
    </source>
</evidence>
<evidence type="ECO:0000256" key="3">
    <source>
        <dbReference type="ARBA" id="ARBA00022475"/>
    </source>
</evidence>
<dbReference type="EMBL" id="MOMC01000051">
    <property type="protein sequence ID" value="ONH26437.1"/>
    <property type="molecule type" value="Genomic_DNA"/>
</dbReference>
<feature type="transmembrane region" description="Helical" evidence="8">
    <location>
        <begin position="124"/>
        <end position="142"/>
    </location>
</feature>
<protein>
    <submittedName>
        <fullName evidence="10">MFS transporter</fullName>
    </submittedName>
</protein>
<dbReference type="CDD" id="cd17321">
    <property type="entry name" value="MFS_MMR_MDR_like"/>
    <property type="match status" value="1"/>
</dbReference>
<keyword evidence="11" id="KW-1185">Reference proteome</keyword>
<keyword evidence="2" id="KW-0813">Transport</keyword>
<feature type="transmembrane region" description="Helical" evidence="8">
    <location>
        <begin position="61"/>
        <end position="82"/>
    </location>
</feature>
<dbReference type="STRING" id="1834516.BL253_24545"/>
<accession>A0A1V2I5M1</accession>
<feature type="transmembrane region" description="Helical" evidence="8">
    <location>
        <begin position="384"/>
        <end position="409"/>
    </location>
</feature>
<dbReference type="SUPFAM" id="SSF103473">
    <property type="entry name" value="MFS general substrate transporter"/>
    <property type="match status" value="1"/>
</dbReference>
<dbReference type="InterPro" id="IPR004638">
    <property type="entry name" value="EmrB-like"/>
</dbReference>
<feature type="region of interest" description="Disordered" evidence="7">
    <location>
        <begin position="457"/>
        <end position="480"/>
    </location>
</feature>
<dbReference type="GO" id="GO:0005886">
    <property type="term" value="C:plasma membrane"/>
    <property type="evidence" value="ECO:0007669"/>
    <property type="project" value="UniProtKB-SubCell"/>
</dbReference>
<proteinExistence type="predicted"/>
<dbReference type="AlphaFoldDB" id="A0A1V2I5M1"/>
<dbReference type="NCBIfam" id="TIGR00711">
    <property type="entry name" value="efflux_EmrB"/>
    <property type="match status" value="1"/>
</dbReference>
<gene>
    <name evidence="10" type="ORF">BL253_24545</name>
</gene>
<dbReference type="InterPro" id="IPR020846">
    <property type="entry name" value="MFS_dom"/>
</dbReference>
<evidence type="ECO:0000256" key="1">
    <source>
        <dbReference type="ARBA" id="ARBA00004651"/>
    </source>
</evidence>
<evidence type="ECO:0000313" key="10">
    <source>
        <dbReference type="EMBL" id="ONH26437.1"/>
    </source>
</evidence>
<feature type="transmembrane region" description="Helical" evidence="8">
    <location>
        <begin position="211"/>
        <end position="232"/>
    </location>
</feature>
<dbReference type="InterPro" id="IPR011701">
    <property type="entry name" value="MFS"/>
</dbReference>
<feature type="transmembrane region" description="Helical" evidence="8">
    <location>
        <begin position="429"/>
        <end position="449"/>
    </location>
</feature>
<evidence type="ECO:0000256" key="5">
    <source>
        <dbReference type="ARBA" id="ARBA00022989"/>
    </source>
</evidence>
<keyword evidence="4 8" id="KW-0812">Transmembrane</keyword>
<feature type="transmembrane region" description="Helical" evidence="8">
    <location>
        <begin position="350"/>
        <end position="372"/>
    </location>
</feature>
<dbReference type="Pfam" id="PF07690">
    <property type="entry name" value="MFS_1"/>
    <property type="match status" value="1"/>
</dbReference>
<feature type="transmembrane region" description="Helical" evidence="8">
    <location>
        <begin position="293"/>
        <end position="313"/>
    </location>
</feature>
<evidence type="ECO:0000256" key="7">
    <source>
        <dbReference type="SAM" id="MobiDB-lite"/>
    </source>
</evidence>
<evidence type="ECO:0000256" key="6">
    <source>
        <dbReference type="ARBA" id="ARBA00023136"/>
    </source>
</evidence>
<dbReference type="PROSITE" id="PS50850">
    <property type="entry name" value="MFS"/>
    <property type="match status" value="1"/>
</dbReference>
<sequence>MAQLMVMLDTTVVNVALPAIQTDLDVSQADLTWALNGYLISYGSLLLVAGRLGDLIGRRRLFLGGIVVFTAASIACALAGSVPTLVAARFVQGVGGAFASSSVLAIIVAEFVDPAERGRAIGRYMLVSIGGGSVGLLLGGILTQALDWHWIFVINIPIGVAALVGGALLLDRRSGGDGGQPRGRVDVTGAVLVTVALLVGIYAIVRAADVGWTSATTLGTGALALVLLALFAGWEARISDPMIPPRVLRQRSLIAGSAVRAVMAAGMYGYFFFGTLYLQQVLGFDAIATGVAFLPQTAVVAAMSLGLAAWLTARLGPHRVLIGGMVIMLVGLLLFVGAGIGTAYAPRMLLVTVLLGLGGGAAFVPLTTLALADVPPRDAGLASGIVNLSMQISAAIGLAVFGTVAAGRSESLARTGHSPAEALVGGNRLGLLVACGCVAAGIVLAAALLRPRRQAPAGGDVEAGEAAPAGDAASAAPGVT</sequence>
<organism evidence="10 11">
    <name type="scientific">Pseudofrankia asymbiotica</name>
    <dbReference type="NCBI Taxonomy" id="1834516"/>
    <lineage>
        <taxon>Bacteria</taxon>
        <taxon>Bacillati</taxon>
        <taxon>Actinomycetota</taxon>
        <taxon>Actinomycetes</taxon>
        <taxon>Frankiales</taxon>
        <taxon>Frankiaceae</taxon>
        <taxon>Pseudofrankia</taxon>
    </lineage>
</organism>
<reference evidence="11" key="1">
    <citation type="submission" date="2016-10" db="EMBL/GenBank/DDBJ databases">
        <title>Frankia sp. NRRL B-16386 Genome sequencing.</title>
        <authorList>
            <person name="Ghodhbane-Gtari F."/>
            <person name="Swanson E."/>
            <person name="Gueddou A."/>
            <person name="Hezbri K."/>
            <person name="Ktari K."/>
            <person name="Nouioui I."/>
            <person name="Morris K."/>
            <person name="Simpson S."/>
            <person name="Abebe-Akele F."/>
            <person name="Thomas K."/>
            <person name="Gtari M."/>
            <person name="Tisa L.S."/>
        </authorList>
    </citation>
    <scope>NUCLEOTIDE SEQUENCE [LARGE SCALE GENOMIC DNA]</scope>
    <source>
        <strain evidence="11">NRRL B-16386</strain>
    </source>
</reference>
<feature type="transmembrane region" description="Helical" evidence="8">
    <location>
        <begin position="148"/>
        <end position="171"/>
    </location>
</feature>
<dbReference type="PANTHER" id="PTHR42718:SF46">
    <property type="entry name" value="BLR6921 PROTEIN"/>
    <property type="match status" value="1"/>
</dbReference>
<evidence type="ECO:0000313" key="11">
    <source>
        <dbReference type="Proteomes" id="UP000188929"/>
    </source>
</evidence>
<dbReference type="Proteomes" id="UP000188929">
    <property type="component" value="Unassembled WGS sequence"/>
</dbReference>
<dbReference type="Gene3D" id="1.20.1250.20">
    <property type="entry name" value="MFS general substrate transporter like domains"/>
    <property type="match status" value="1"/>
</dbReference>
<feature type="transmembrane region" description="Helical" evidence="8">
    <location>
        <begin position="253"/>
        <end position="273"/>
    </location>
</feature>